<comment type="caution">
    <text evidence="6">The sequence shown here is derived from an EMBL/GenBank/DDBJ whole genome shotgun (WGS) entry which is preliminary data.</text>
</comment>
<keyword evidence="2" id="KW-0238">DNA-binding</keyword>
<dbReference type="SUPFAM" id="SSF46689">
    <property type="entry name" value="Homeodomain-like"/>
    <property type="match status" value="2"/>
</dbReference>
<sequence>MPPAPASTLETPDPGTKRPEIRHAARPDFRFRMHASGDLLSRLLAHWRSDRAVTARFALSAPWALRSDGVEGALIRMATGTPYWIAVGQDEPQRIEAGDILMLPHGDTHTISSTPGLPARPFQPLIAAHQIGAHGERPIVFSHGGDGAVTGMFSLHLWMPESGVGTLVDTLPRLIVIRRSEAPMTAALAQTMESLVDQSLLQPPGWQLATARMADLLLAHILGEHLRASAERGAGMLRGMADQGIARAMLAIHDHPGRPWTVATLASACHLSRTVFSERFRHLVGMTPMQYLASYRMAVAAEKLKDPALTLDDIAAAVGYESDKAFARAFRRWNGMTPAAYARRR</sequence>
<feature type="domain" description="HTH araC/xylS-type" evidence="5">
    <location>
        <begin position="246"/>
        <end position="344"/>
    </location>
</feature>
<protein>
    <submittedName>
        <fullName evidence="6">AraC family transcriptional regulator</fullName>
    </submittedName>
</protein>
<dbReference type="InterPro" id="IPR009057">
    <property type="entry name" value="Homeodomain-like_sf"/>
</dbReference>
<dbReference type="Proteomes" id="UP001501706">
    <property type="component" value="Unassembled WGS sequence"/>
</dbReference>
<accession>A0ABN1BFQ0</accession>
<evidence type="ECO:0000313" key="6">
    <source>
        <dbReference type="EMBL" id="GAA0496902.1"/>
    </source>
</evidence>
<dbReference type="PANTHER" id="PTHR46796:SF7">
    <property type="entry name" value="ARAC FAMILY TRANSCRIPTIONAL REGULATOR"/>
    <property type="match status" value="1"/>
</dbReference>
<organism evidence="6 7">
    <name type="scientific">Pigmentiphaga daeguensis</name>
    <dbReference type="NCBI Taxonomy" id="414049"/>
    <lineage>
        <taxon>Bacteria</taxon>
        <taxon>Pseudomonadati</taxon>
        <taxon>Pseudomonadota</taxon>
        <taxon>Betaproteobacteria</taxon>
        <taxon>Burkholderiales</taxon>
        <taxon>Alcaligenaceae</taxon>
        <taxon>Pigmentiphaga</taxon>
    </lineage>
</organism>
<dbReference type="InterPro" id="IPR050204">
    <property type="entry name" value="AraC_XylS_family_regulators"/>
</dbReference>
<dbReference type="Pfam" id="PF12852">
    <property type="entry name" value="Cupin_6"/>
    <property type="match status" value="1"/>
</dbReference>
<keyword evidence="7" id="KW-1185">Reference proteome</keyword>
<dbReference type="PROSITE" id="PS01124">
    <property type="entry name" value="HTH_ARAC_FAMILY_2"/>
    <property type="match status" value="1"/>
</dbReference>
<dbReference type="EMBL" id="BAAAEN010000003">
    <property type="protein sequence ID" value="GAA0496902.1"/>
    <property type="molecule type" value="Genomic_DNA"/>
</dbReference>
<feature type="region of interest" description="Disordered" evidence="4">
    <location>
        <begin position="1"/>
        <end position="20"/>
    </location>
</feature>
<dbReference type="InterPro" id="IPR032783">
    <property type="entry name" value="AraC_lig"/>
</dbReference>
<reference evidence="6 7" key="1">
    <citation type="journal article" date="2019" name="Int. J. Syst. Evol. Microbiol.">
        <title>The Global Catalogue of Microorganisms (GCM) 10K type strain sequencing project: providing services to taxonomists for standard genome sequencing and annotation.</title>
        <authorList>
            <consortium name="The Broad Institute Genomics Platform"/>
            <consortium name="The Broad Institute Genome Sequencing Center for Infectious Disease"/>
            <person name="Wu L."/>
            <person name="Ma J."/>
        </authorList>
    </citation>
    <scope>NUCLEOTIDE SEQUENCE [LARGE SCALE GENOMIC DNA]</scope>
    <source>
        <strain evidence="6 7">JCM 14330</strain>
    </source>
</reference>
<evidence type="ECO:0000259" key="5">
    <source>
        <dbReference type="PROSITE" id="PS01124"/>
    </source>
</evidence>
<evidence type="ECO:0000256" key="4">
    <source>
        <dbReference type="SAM" id="MobiDB-lite"/>
    </source>
</evidence>
<evidence type="ECO:0000256" key="2">
    <source>
        <dbReference type="ARBA" id="ARBA00023125"/>
    </source>
</evidence>
<evidence type="ECO:0000256" key="1">
    <source>
        <dbReference type="ARBA" id="ARBA00023015"/>
    </source>
</evidence>
<dbReference type="Pfam" id="PF12833">
    <property type="entry name" value="HTH_18"/>
    <property type="match status" value="1"/>
</dbReference>
<evidence type="ECO:0000256" key="3">
    <source>
        <dbReference type="ARBA" id="ARBA00023163"/>
    </source>
</evidence>
<dbReference type="PANTHER" id="PTHR46796">
    <property type="entry name" value="HTH-TYPE TRANSCRIPTIONAL ACTIVATOR RHAS-RELATED"/>
    <property type="match status" value="1"/>
</dbReference>
<gene>
    <name evidence="6" type="ORF">GCM10009097_11330</name>
</gene>
<keyword evidence="1" id="KW-0805">Transcription regulation</keyword>
<evidence type="ECO:0000313" key="7">
    <source>
        <dbReference type="Proteomes" id="UP001501706"/>
    </source>
</evidence>
<dbReference type="Gene3D" id="1.10.10.60">
    <property type="entry name" value="Homeodomain-like"/>
    <property type="match status" value="1"/>
</dbReference>
<dbReference type="InterPro" id="IPR018060">
    <property type="entry name" value="HTH_AraC"/>
</dbReference>
<dbReference type="PROSITE" id="PS00041">
    <property type="entry name" value="HTH_ARAC_FAMILY_1"/>
    <property type="match status" value="1"/>
</dbReference>
<name>A0ABN1BFQ0_9BURK</name>
<dbReference type="InterPro" id="IPR018062">
    <property type="entry name" value="HTH_AraC-typ_CS"/>
</dbReference>
<proteinExistence type="predicted"/>
<dbReference type="SMART" id="SM00342">
    <property type="entry name" value="HTH_ARAC"/>
    <property type="match status" value="1"/>
</dbReference>
<keyword evidence="3" id="KW-0804">Transcription</keyword>